<gene>
    <name evidence="8" type="ORF">SAMN04515656_11147</name>
</gene>
<proteinExistence type="predicted"/>
<evidence type="ECO:0000256" key="5">
    <source>
        <dbReference type="ARBA" id="ARBA00023136"/>
    </source>
</evidence>
<evidence type="ECO:0000313" key="9">
    <source>
        <dbReference type="Proteomes" id="UP000199394"/>
    </source>
</evidence>
<organism evidence="8 9">
    <name type="scientific">Eubacterium aggregans</name>
    <dbReference type="NCBI Taxonomy" id="81409"/>
    <lineage>
        <taxon>Bacteria</taxon>
        <taxon>Bacillati</taxon>
        <taxon>Bacillota</taxon>
        <taxon>Clostridia</taxon>
        <taxon>Eubacteriales</taxon>
        <taxon>Eubacteriaceae</taxon>
        <taxon>Eubacterium</taxon>
    </lineage>
</organism>
<dbReference type="InterPro" id="IPR029052">
    <property type="entry name" value="Metallo-depent_PP-like"/>
</dbReference>
<dbReference type="STRING" id="81409.SAMN04515656_11147"/>
<dbReference type="PANTHER" id="PTHR34990">
    <property type="entry name" value="UDP-2,3-DIACYLGLUCOSAMINE HYDROLASE-RELATED"/>
    <property type="match status" value="1"/>
</dbReference>
<dbReference type="InterPro" id="IPR043461">
    <property type="entry name" value="LpxH-like"/>
</dbReference>
<evidence type="ECO:0000256" key="1">
    <source>
        <dbReference type="ARBA" id="ARBA00022475"/>
    </source>
</evidence>
<keyword evidence="2" id="KW-0997">Cell inner membrane</keyword>
<dbReference type="EMBL" id="FNRK01000011">
    <property type="protein sequence ID" value="SEA46807.1"/>
    <property type="molecule type" value="Genomic_DNA"/>
</dbReference>
<keyword evidence="3" id="KW-0479">Metal-binding</keyword>
<evidence type="ECO:0000259" key="7">
    <source>
        <dbReference type="Pfam" id="PF00149"/>
    </source>
</evidence>
<dbReference type="InterPro" id="IPR004843">
    <property type="entry name" value="Calcineurin-like_PHP"/>
</dbReference>
<dbReference type="Pfam" id="PF00149">
    <property type="entry name" value="Metallophos"/>
    <property type="match status" value="1"/>
</dbReference>
<dbReference type="RefSeq" id="WP_090307197.1">
    <property type="nucleotide sequence ID" value="NZ_FNRK01000011.1"/>
</dbReference>
<keyword evidence="9" id="KW-1185">Reference proteome</keyword>
<reference evidence="8 9" key="1">
    <citation type="submission" date="2016-10" db="EMBL/GenBank/DDBJ databases">
        <authorList>
            <person name="de Groot N.N."/>
        </authorList>
    </citation>
    <scope>NUCLEOTIDE SEQUENCE [LARGE SCALE GENOMIC DNA]</scope>
    <source>
        <strain evidence="8 9">SR12</strain>
    </source>
</reference>
<keyword evidence="1" id="KW-1003">Cell membrane</keyword>
<dbReference type="SUPFAM" id="SSF56300">
    <property type="entry name" value="Metallo-dependent phosphatases"/>
    <property type="match status" value="1"/>
</dbReference>
<keyword evidence="6" id="KW-0464">Manganese</keyword>
<protein>
    <submittedName>
        <fullName evidence="8">Calcineurin-like phosphoesterase</fullName>
    </submittedName>
</protein>
<accession>A0A1H4BFD2</accession>
<keyword evidence="5" id="KW-0472">Membrane</keyword>
<sequence>MRTIVISDIHLGVDDRIAECVQNRSLLISFLEHLRREKQVDEVVINGDFWDQWFYPGDYEITGDSNTFYLDVAANNAPVIDAFKALLADGIKVVYIPGNHDMTLSAATLDQILPGIVQARDTRGLGRYRTGCRSEVVIEHSHRYELFCAPDPFSNLEHMTHGQPILPPGYFYARLGVTSLMENFPQITKDLGTISTPNPEDGDQYTAYLYFKTWEDLINHQFPVTQTLDDPFIQVAVDGFQGRFSIADLVPTKTKHHISAKLYTDIQRRWEKVQQHNLVPAPTTALFQMQHTTNLATHIQYSRQQYFDLDPTVDVVVFGHTHVPAYHDFSGDYGQTKCFVNEGTWVDHNFDDLKNTATFADIHSGEKTDSVFLLKCLGTERLEDIVSVENAYVKR</sequence>
<dbReference type="Gene3D" id="3.60.21.10">
    <property type="match status" value="1"/>
</dbReference>
<dbReference type="PANTHER" id="PTHR34990:SF1">
    <property type="entry name" value="UDP-2,3-DIACYLGLUCOSAMINE HYDROLASE"/>
    <property type="match status" value="1"/>
</dbReference>
<evidence type="ECO:0000256" key="3">
    <source>
        <dbReference type="ARBA" id="ARBA00022723"/>
    </source>
</evidence>
<keyword evidence="4" id="KW-0378">Hydrolase</keyword>
<dbReference type="GO" id="GO:0008758">
    <property type="term" value="F:UDP-2,3-diacylglucosamine hydrolase activity"/>
    <property type="evidence" value="ECO:0007669"/>
    <property type="project" value="TreeGrafter"/>
</dbReference>
<dbReference type="GO" id="GO:0009245">
    <property type="term" value="P:lipid A biosynthetic process"/>
    <property type="evidence" value="ECO:0007669"/>
    <property type="project" value="TreeGrafter"/>
</dbReference>
<evidence type="ECO:0000256" key="4">
    <source>
        <dbReference type="ARBA" id="ARBA00022801"/>
    </source>
</evidence>
<name>A0A1H4BFD2_9FIRM</name>
<dbReference type="AlphaFoldDB" id="A0A1H4BFD2"/>
<dbReference type="GO" id="GO:0016020">
    <property type="term" value="C:membrane"/>
    <property type="evidence" value="ECO:0007669"/>
    <property type="project" value="GOC"/>
</dbReference>
<dbReference type="GO" id="GO:0046872">
    <property type="term" value="F:metal ion binding"/>
    <property type="evidence" value="ECO:0007669"/>
    <property type="project" value="UniProtKB-KW"/>
</dbReference>
<dbReference type="OrthoDB" id="932843at2"/>
<evidence type="ECO:0000256" key="6">
    <source>
        <dbReference type="ARBA" id="ARBA00023211"/>
    </source>
</evidence>
<dbReference type="Proteomes" id="UP000199394">
    <property type="component" value="Unassembled WGS sequence"/>
</dbReference>
<evidence type="ECO:0000256" key="2">
    <source>
        <dbReference type="ARBA" id="ARBA00022519"/>
    </source>
</evidence>
<feature type="domain" description="Calcineurin-like phosphoesterase" evidence="7">
    <location>
        <begin position="1"/>
        <end position="324"/>
    </location>
</feature>
<evidence type="ECO:0000313" key="8">
    <source>
        <dbReference type="EMBL" id="SEA46807.1"/>
    </source>
</evidence>